<dbReference type="PROSITE" id="PS00903">
    <property type="entry name" value="CYT_DCMP_DEAMINASES_1"/>
    <property type="match status" value="1"/>
</dbReference>
<dbReference type="GO" id="GO:0008270">
    <property type="term" value="F:zinc ion binding"/>
    <property type="evidence" value="ECO:0007669"/>
    <property type="project" value="InterPro"/>
</dbReference>
<dbReference type="Gene3D" id="3.40.50.300">
    <property type="entry name" value="P-loop containing nucleotide triphosphate hydrolases"/>
    <property type="match status" value="1"/>
</dbReference>
<dbReference type="Gene3D" id="3.40.140.10">
    <property type="entry name" value="Cytidine Deaminase, domain 2"/>
    <property type="match status" value="1"/>
</dbReference>
<keyword evidence="11" id="KW-1185">Reference proteome</keyword>
<evidence type="ECO:0000256" key="5">
    <source>
        <dbReference type="ARBA" id="ARBA00022801"/>
    </source>
</evidence>
<dbReference type="PANTHER" id="PTHR11086:SF18">
    <property type="entry name" value="DEOXYCYTIDYLATE DEAMINASE"/>
    <property type="match status" value="1"/>
</dbReference>
<keyword evidence="4" id="KW-0545">Nucleotide biosynthesis</keyword>
<dbReference type="FunFam" id="3.40.50.300:FF:002333">
    <property type="entry name" value="Deoxycytidylate deaminase, putative"/>
    <property type="match status" value="1"/>
</dbReference>
<dbReference type="AlphaFoldDB" id="A0AAN6LV11"/>
<organism evidence="10 11">
    <name type="scientific">Pseudopithomyces chartarum</name>
    <dbReference type="NCBI Taxonomy" id="1892770"/>
    <lineage>
        <taxon>Eukaryota</taxon>
        <taxon>Fungi</taxon>
        <taxon>Dikarya</taxon>
        <taxon>Ascomycota</taxon>
        <taxon>Pezizomycotina</taxon>
        <taxon>Dothideomycetes</taxon>
        <taxon>Pleosporomycetidae</taxon>
        <taxon>Pleosporales</taxon>
        <taxon>Massarineae</taxon>
        <taxon>Didymosphaeriaceae</taxon>
        <taxon>Pseudopithomyces</taxon>
    </lineage>
</organism>
<dbReference type="GO" id="GO:0004132">
    <property type="term" value="F:dCMP deaminase activity"/>
    <property type="evidence" value="ECO:0007669"/>
    <property type="project" value="UniProtKB-EC"/>
</dbReference>
<evidence type="ECO:0000313" key="11">
    <source>
        <dbReference type="Proteomes" id="UP001280581"/>
    </source>
</evidence>
<comment type="caution">
    <text evidence="10">The sequence shown here is derived from an EMBL/GenBank/DDBJ whole genome shotgun (WGS) entry which is preliminary data.</text>
</comment>
<dbReference type="InterPro" id="IPR015517">
    <property type="entry name" value="dCMP_deaminase-rel"/>
</dbReference>
<protein>
    <recommendedName>
        <fullName evidence="8">dCMP deaminase</fullName>
        <ecNumber evidence="7">3.5.4.12</ecNumber>
    </recommendedName>
    <alternativeName>
        <fullName evidence="8">dCMP deaminase</fullName>
    </alternativeName>
</protein>
<dbReference type="InterPro" id="IPR035105">
    <property type="entry name" value="Deoxycytidylate_deaminase_dom"/>
</dbReference>
<gene>
    <name evidence="10" type="ORF">GRF29_96g1073066</name>
</gene>
<name>A0AAN6LV11_9PLEO</name>
<evidence type="ECO:0000256" key="4">
    <source>
        <dbReference type="ARBA" id="ARBA00022727"/>
    </source>
</evidence>
<evidence type="ECO:0000256" key="3">
    <source>
        <dbReference type="ARBA" id="ARBA00022723"/>
    </source>
</evidence>
<dbReference type="InterPro" id="IPR002125">
    <property type="entry name" value="CMP_dCMP_dom"/>
</dbReference>
<dbReference type="CDD" id="cd01286">
    <property type="entry name" value="deoxycytidylate_deaminase"/>
    <property type="match status" value="1"/>
</dbReference>
<proteinExistence type="inferred from homology"/>
<dbReference type="PANTHER" id="PTHR11086">
    <property type="entry name" value="DEOXYCYTIDYLATE DEAMINASE-RELATED"/>
    <property type="match status" value="1"/>
</dbReference>
<evidence type="ECO:0000259" key="9">
    <source>
        <dbReference type="PROSITE" id="PS51747"/>
    </source>
</evidence>
<comment type="cofactor">
    <cofactor evidence="1">
        <name>Zn(2+)</name>
        <dbReference type="ChEBI" id="CHEBI:29105"/>
    </cofactor>
</comment>
<evidence type="ECO:0000256" key="6">
    <source>
        <dbReference type="ARBA" id="ARBA00022833"/>
    </source>
</evidence>
<dbReference type="GO" id="GO:0005737">
    <property type="term" value="C:cytoplasm"/>
    <property type="evidence" value="ECO:0007669"/>
    <property type="project" value="TreeGrafter"/>
</dbReference>
<evidence type="ECO:0000256" key="1">
    <source>
        <dbReference type="ARBA" id="ARBA00001947"/>
    </source>
</evidence>
<dbReference type="EMBL" id="WVTA01000008">
    <property type="protein sequence ID" value="KAK3207977.1"/>
    <property type="molecule type" value="Genomic_DNA"/>
</dbReference>
<dbReference type="Pfam" id="PF00383">
    <property type="entry name" value="dCMP_cyt_deam_1"/>
    <property type="match status" value="1"/>
</dbReference>
<keyword evidence="6" id="KW-0862">Zinc</keyword>
<keyword evidence="3" id="KW-0479">Metal-binding</keyword>
<feature type="domain" description="CMP/dCMP-type deaminase" evidence="9">
    <location>
        <begin position="269"/>
        <end position="390"/>
    </location>
</feature>
<dbReference type="SUPFAM" id="SSF53927">
    <property type="entry name" value="Cytidine deaminase-like"/>
    <property type="match status" value="1"/>
</dbReference>
<accession>A0AAN6LV11</accession>
<dbReference type="EC" id="3.5.4.12" evidence="7"/>
<evidence type="ECO:0000256" key="2">
    <source>
        <dbReference type="ARBA" id="ARBA00006576"/>
    </source>
</evidence>
<dbReference type="GO" id="GO:0009165">
    <property type="term" value="P:nucleotide biosynthetic process"/>
    <property type="evidence" value="ECO:0007669"/>
    <property type="project" value="UniProtKB-KW"/>
</dbReference>
<sequence>MHTLHAPPVIQASAVQLSSTQLSSPGPISAMRLASRRPAIRPCRAVCTYICIAPSGLGTRPGAQKARPSRPGDADAAAWDAITIKTPLGICAGKSSIASYLVQQHGFVRLQLARTPAPSAAEEATSHSNASATASSSADLQCTFPDVDSLLEFVTLRWRDNWVTTDIWDEKVVDALLRRPFFLLVSVDAPVGVRWQRFNDRCAASKLAAPSLDEFVIRNDRHLYAPATGLQVLFERAQLKLLNSTTSLSSLHAALEALNLPDEARFRPSWDQYFMQLADLAAHRSNCMKRRVGCVIVRDKRVGGCPRCNSAAKGGADLSTCLCLHAEENALLEAGRDRIGATSILYCNTCPCLTCSVKITQVGISEVVYNQGYMVDTKTAEIFAESGVRLRQFSPPREGLVDLSPAPLQNSGIGTGQLAKAQDVREILGEDDFLRPLR</sequence>
<dbReference type="InterPro" id="IPR016193">
    <property type="entry name" value="Cytidine_deaminase-like"/>
</dbReference>
<dbReference type="PROSITE" id="PS51747">
    <property type="entry name" value="CYT_DCMP_DEAMINASES_2"/>
    <property type="match status" value="1"/>
</dbReference>
<dbReference type="InterPro" id="IPR027417">
    <property type="entry name" value="P-loop_NTPase"/>
</dbReference>
<dbReference type="Proteomes" id="UP001280581">
    <property type="component" value="Unassembled WGS sequence"/>
</dbReference>
<evidence type="ECO:0000256" key="7">
    <source>
        <dbReference type="ARBA" id="ARBA00038938"/>
    </source>
</evidence>
<evidence type="ECO:0000256" key="8">
    <source>
        <dbReference type="ARBA" id="ARBA00041763"/>
    </source>
</evidence>
<dbReference type="InterPro" id="IPR016192">
    <property type="entry name" value="APOBEC/CMP_deaminase_Zn-bd"/>
</dbReference>
<reference evidence="10 11" key="1">
    <citation type="submission" date="2021-02" db="EMBL/GenBank/DDBJ databases">
        <title>Genome assembly of Pseudopithomyces chartarum.</title>
        <authorList>
            <person name="Jauregui R."/>
            <person name="Singh J."/>
            <person name="Voisey C."/>
        </authorList>
    </citation>
    <scope>NUCLEOTIDE SEQUENCE [LARGE SCALE GENOMIC DNA]</scope>
    <source>
        <strain evidence="10 11">AGR01</strain>
    </source>
</reference>
<comment type="similarity">
    <text evidence="2">Belongs to the cytidine and deoxycytidylate deaminase family.</text>
</comment>
<evidence type="ECO:0000313" key="10">
    <source>
        <dbReference type="EMBL" id="KAK3207977.1"/>
    </source>
</evidence>
<keyword evidence="5" id="KW-0378">Hydrolase</keyword>